<name>A0A1R1XKN7_9FUNG</name>
<dbReference type="EMBL" id="LSSN01002750">
    <property type="protein sequence ID" value="OMJ15184.1"/>
    <property type="molecule type" value="Genomic_DNA"/>
</dbReference>
<sequence>MKKLIYSSVIYIKAIDTGKESARGCTSEGDRCRSHQIIIKRAHRLGFWEGARILIKSVYSSDKLQQVEAIAESQSTKKLDPTDTIKKINTIYIMQNNPQKGLVNNYRPSGCISTYIDKNRIKYISGFLMEKKKVLQFNLSLSP</sequence>
<keyword evidence="2" id="KW-1185">Reference proteome</keyword>
<protein>
    <submittedName>
        <fullName evidence="1">Uncharacterized protein</fullName>
    </submittedName>
</protein>
<reference evidence="1 2" key="1">
    <citation type="submission" date="2017-01" db="EMBL/GenBank/DDBJ databases">
        <authorList>
            <person name="Mah S.A."/>
            <person name="Swanson W.J."/>
            <person name="Moy G.W."/>
            <person name="Vacquier V.D."/>
        </authorList>
    </citation>
    <scope>NUCLEOTIDE SEQUENCE [LARGE SCALE GENOMIC DNA]</scope>
    <source>
        <strain evidence="1 2">GSMNP</strain>
    </source>
</reference>
<evidence type="ECO:0000313" key="2">
    <source>
        <dbReference type="Proteomes" id="UP000187283"/>
    </source>
</evidence>
<evidence type="ECO:0000313" key="1">
    <source>
        <dbReference type="EMBL" id="OMJ15184.1"/>
    </source>
</evidence>
<proteinExistence type="predicted"/>
<dbReference type="AlphaFoldDB" id="A0A1R1XKN7"/>
<organism evidence="1 2">
    <name type="scientific">Smittium culicis</name>
    <dbReference type="NCBI Taxonomy" id="133412"/>
    <lineage>
        <taxon>Eukaryota</taxon>
        <taxon>Fungi</taxon>
        <taxon>Fungi incertae sedis</taxon>
        <taxon>Zoopagomycota</taxon>
        <taxon>Kickxellomycotina</taxon>
        <taxon>Harpellomycetes</taxon>
        <taxon>Harpellales</taxon>
        <taxon>Legeriomycetaceae</taxon>
        <taxon>Smittium</taxon>
    </lineage>
</organism>
<comment type="caution">
    <text evidence="1">The sequence shown here is derived from an EMBL/GenBank/DDBJ whole genome shotgun (WGS) entry which is preliminary data.</text>
</comment>
<dbReference type="Proteomes" id="UP000187283">
    <property type="component" value="Unassembled WGS sequence"/>
</dbReference>
<gene>
    <name evidence="1" type="ORF">AYI70_g7432</name>
</gene>
<accession>A0A1R1XKN7</accession>